<accession>A0A0C3ETH7</accession>
<dbReference type="GO" id="GO:0005694">
    <property type="term" value="C:chromosome"/>
    <property type="evidence" value="ECO:0007669"/>
    <property type="project" value="TreeGrafter"/>
</dbReference>
<dbReference type="PANTHER" id="PTHR13710">
    <property type="entry name" value="DNA HELICASE RECQ FAMILY MEMBER"/>
    <property type="match status" value="1"/>
</dbReference>
<dbReference type="InterPro" id="IPR011545">
    <property type="entry name" value="DEAD/DEAH_box_helicase_dom"/>
</dbReference>
<proteinExistence type="inferred from homology"/>
<keyword evidence="3" id="KW-0472">Membrane</keyword>
<dbReference type="GO" id="GO:0005524">
    <property type="term" value="F:ATP binding"/>
    <property type="evidence" value="ECO:0007669"/>
    <property type="project" value="InterPro"/>
</dbReference>
<comment type="similarity">
    <text evidence="1">Belongs to the helicase family. RecQ subfamily.</text>
</comment>
<evidence type="ECO:0000256" key="1">
    <source>
        <dbReference type="ARBA" id="ARBA00005446"/>
    </source>
</evidence>
<evidence type="ECO:0000256" key="2">
    <source>
        <dbReference type="SAM" id="MobiDB-lite"/>
    </source>
</evidence>
<dbReference type="STRING" id="765440.A0A0C3ETH7"/>
<dbReference type="GO" id="GO:0005634">
    <property type="term" value="C:nucleus"/>
    <property type="evidence" value="ECO:0007669"/>
    <property type="project" value="TreeGrafter"/>
</dbReference>
<dbReference type="AlphaFoldDB" id="A0A0C3ETH7"/>
<dbReference type="Gene3D" id="3.40.50.300">
    <property type="entry name" value="P-loop containing nucleotide triphosphate hydrolases"/>
    <property type="match status" value="1"/>
</dbReference>
<dbReference type="GO" id="GO:0000724">
    <property type="term" value="P:double-strand break repair via homologous recombination"/>
    <property type="evidence" value="ECO:0007669"/>
    <property type="project" value="TreeGrafter"/>
</dbReference>
<name>A0A0C3ETH7_PILCF</name>
<dbReference type="SUPFAM" id="SSF52540">
    <property type="entry name" value="P-loop containing nucleoside triphosphate hydrolases"/>
    <property type="match status" value="1"/>
</dbReference>
<dbReference type="GO" id="GO:0043138">
    <property type="term" value="F:3'-5' DNA helicase activity"/>
    <property type="evidence" value="ECO:0007669"/>
    <property type="project" value="TreeGrafter"/>
</dbReference>
<feature type="compositionally biased region" description="Polar residues" evidence="2">
    <location>
        <begin position="17"/>
        <end position="26"/>
    </location>
</feature>
<dbReference type="HOGENOM" id="CLU_1518461_0_0_1"/>
<evidence type="ECO:0000256" key="3">
    <source>
        <dbReference type="SAM" id="Phobius"/>
    </source>
</evidence>
<keyword evidence="6" id="KW-1185">Reference proteome</keyword>
<dbReference type="OrthoDB" id="2499463at2759"/>
<keyword evidence="3" id="KW-0812">Transmembrane</keyword>
<dbReference type="GO" id="GO:0003676">
    <property type="term" value="F:nucleic acid binding"/>
    <property type="evidence" value="ECO:0007669"/>
    <property type="project" value="InterPro"/>
</dbReference>
<reference evidence="6" key="2">
    <citation type="submission" date="2015-01" db="EMBL/GenBank/DDBJ databases">
        <title>Evolutionary Origins and Diversification of the Mycorrhizal Mutualists.</title>
        <authorList>
            <consortium name="DOE Joint Genome Institute"/>
            <consortium name="Mycorrhizal Genomics Consortium"/>
            <person name="Kohler A."/>
            <person name="Kuo A."/>
            <person name="Nagy L.G."/>
            <person name="Floudas D."/>
            <person name="Copeland A."/>
            <person name="Barry K.W."/>
            <person name="Cichocki N."/>
            <person name="Veneault-Fourrey C."/>
            <person name="LaButti K."/>
            <person name="Lindquist E.A."/>
            <person name="Lipzen A."/>
            <person name="Lundell T."/>
            <person name="Morin E."/>
            <person name="Murat C."/>
            <person name="Riley R."/>
            <person name="Ohm R."/>
            <person name="Sun H."/>
            <person name="Tunlid A."/>
            <person name="Henrissat B."/>
            <person name="Grigoriev I.V."/>
            <person name="Hibbett D.S."/>
            <person name="Martin F."/>
        </authorList>
    </citation>
    <scope>NUCLEOTIDE SEQUENCE [LARGE SCALE GENOMIC DNA]</scope>
    <source>
        <strain evidence="6">F 1598</strain>
    </source>
</reference>
<sequence length="177" mass="19569">MFSSPPTSPTTPIRPSAETSDSTDPHFTTPRRRKTPRINNTKTASKKIFGYTPQDWQVKVTLKILEGHDMIVLAGTGAGKSLVFTMVAIAAALVGFKGVVMVICPLKAPQLDQVRRINELREKATESDTGLPKIRAVAINEDNNDDEAFKELDTDETCLCYAAPECLLRNNTFKKQF</sequence>
<organism evidence="5 6">
    <name type="scientific">Piloderma croceum (strain F 1598)</name>
    <dbReference type="NCBI Taxonomy" id="765440"/>
    <lineage>
        <taxon>Eukaryota</taxon>
        <taxon>Fungi</taxon>
        <taxon>Dikarya</taxon>
        <taxon>Basidiomycota</taxon>
        <taxon>Agaricomycotina</taxon>
        <taxon>Agaricomycetes</taxon>
        <taxon>Agaricomycetidae</taxon>
        <taxon>Atheliales</taxon>
        <taxon>Atheliaceae</taxon>
        <taxon>Piloderma</taxon>
    </lineage>
</organism>
<evidence type="ECO:0000313" key="5">
    <source>
        <dbReference type="EMBL" id="KIM71086.1"/>
    </source>
</evidence>
<feature type="region of interest" description="Disordered" evidence="2">
    <location>
        <begin position="1"/>
        <end position="39"/>
    </location>
</feature>
<dbReference type="GO" id="GO:0009378">
    <property type="term" value="F:four-way junction helicase activity"/>
    <property type="evidence" value="ECO:0007669"/>
    <property type="project" value="TreeGrafter"/>
</dbReference>
<dbReference type="GO" id="GO:0005737">
    <property type="term" value="C:cytoplasm"/>
    <property type="evidence" value="ECO:0007669"/>
    <property type="project" value="TreeGrafter"/>
</dbReference>
<feature type="transmembrane region" description="Helical" evidence="3">
    <location>
        <begin position="82"/>
        <end position="106"/>
    </location>
</feature>
<dbReference type="Pfam" id="PF00270">
    <property type="entry name" value="DEAD"/>
    <property type="match status" value="1"/>
</dbReference>
<keyword evidence="3" id="KW-1133">Transmembrane helix</keyword>
<feature type="domain" description="DEAD/DEAH-box helicase" evidence="4">
    <location>
        <begin position="57"/>
        <end position="168"/>
    </location>
</feature>
<dbReference type="EMBL" id="KN833506">
    <property type="protein sequence ID" value="KIM71086.1"/>
    <property type="molecule type" value="Genomic_DNA"/>
</dbReference>
<dbReference type="PANTHER" id="PTHR13710:SF152">
    <property type="entry name" value="ATP-DEPENDENT DNA HELICASE Q5"/>
    <property type="match status" value="1"/>
</dbReference>
<dbReference type="InterPro" id="IPR027417">
    <property type="entry name" value="P-loop_NTPase"/>
</dbReference>
<evidence type="ECO:0000259" key="4">
    <source>
        <dbReference type="Pfam" id="PF00270"/>
    </source>
</evidence>
<protein>
    <recommendedName>
        <fullName evidence="4">DEAD/DEAH-box helicase domain-containing protein</fullName>
    </recommendedName>
</protein>
<reference evidence="5 6" key="1">
    <citation type="submission" date="2014-04" db="EMBL/GenBank/DDBJ databases">
        <authorList>
            <consortium name="DOE Joint Genome Institute"/>
            <person name="Kuo A."/>
            <person name="Tarkka M."/>
            <person name="Buscot F."/>
            <person name="Kohler A."/>
            <person name="Nagy L.G."/>
            <person name="Floudas D."/>
            <person name="Copeland A."/>
            <person name="Barry K.W."/>
            <person name="Cichocki N."/>
            <person name="Veneault-Fourrey C."/>
            <person name="LaButti K."/>
            <person name="Lindquist E.A."/>
            <person name="Lipzen A."/>
            <person name="Lundell T."/>
            <person name="Morin E."/>
            <person name="Murat C."/>
            <person name="Sun H."/>
            <person name="Tunlid A."/>
            <person name="Henrissat B."/>
            <person name="Grigoriev I.V."/>
            <person name="Hibbett D.S."/>
            <person name="Martin F."/>
            <person name="Nordberg H.P."/>
            <person name="Cantor M.N."/>
            <person name="Hua S.X."/>
        </authorList>
    </citation>
    <scope>NUCLEOTIDE SEQUENCE [LARGE SCALE GENOMIC DNA]</scope>
    <source>
        <strain evidence="5 6">F 1598</strain>
    </source>
</reference>
<dbReference type="InParanoid" id="A0A0C3ETH7"/>
<evidence type="ECO:0000313" key="6">
    <source>
        <dbReference type="Proteomes" id="UP000054166"/>
    </source>
</evidence>
<dbReference type="Proteomes" id="UP000054166">
    <property type="component" value="Unassembled WGS sequence"/>
</dbReference>
<gene>
    <name evidence="5" type="ORF">PILCRDRAFT_17396</name>
</gene>